<keyword evidence="4 7" id="KW-0472">Membrane</keyword>
<dbReference type="PANTHER" id="PTHR23503">
    <property type="entry name" value="SOLUTE CARRIER FAMILY 2"/>
    <property type="match status" value="1"/>
</dbReference>
<feature type="transmembrane region" description="Helical" evidence="7">
    <location>
        <begin position="95"/>
        <end position="119"/>
    </location>
</feature>
<feature type="transmembrane region" description="Helical" evidence="7">
    <location>
        <begin position="364"/>
        <end position="384"/>
    </location>
</feature>
<feature type="coiled-coil region" evidence="5">
    <location>
        <begin position="264"/>
        <end position="291"/>
    </location>
</feature>
<comment type="caution">
    <text evidence="9">The sequence shown here is derived from an EMBL/GenBank/DDBJ whole genome shotgun (WGS) entry which is preliminary data.</text>
</comment>
<accession>A0ABP0FGT5</accession>
<keyword evidence="5" id="KW-0175">Coiled coil</keyword>
<feature type="transmembrane region" description="Helical" evidence="7">
    <location>
        <begin position="391"/>
        <end position="412"/>
    </location>
</feature>
<comment type="subcellular location">
    <subcellularLocation>
        <location evidence="1">Membrane</location>
        <topology evidence="1">Multi-pass membrane protein</topology>
    </subcellularLocation>
</comment>
<evidence type="ECO:0000256" key="3">
    <source>
        <dbReference type="ARBA" id="ARBA00022989"/>
    </source>
</evidence>
<dbReference type="PANTHER" id="PTHR23503:SF132">
    <property type="entry name" value="SOLUTE CARRIER FAMILY 2, FACILITATED GLUCOSE TRANSPORTER MEMBER 5-LIKE"/>
    <property type="match status" value="1"/>
</dbReference>
<dbReference type="InterPro" id="IPR005828">
    <property type="entry name" value="MFS_sugar_transport-like"/>
</dbReference>
<evidence type="ECO:0000256" key="1">
    <source>
        <dbReference type="ARBA" id="ARBA00004141"/>
    </source>
</evidence>
<dbReference type="Proteomes" id="UP001642483">
    <property type="component" value="Unassembled WGS sequence"/>
</dbReference>
<dbReference type="Gene3D" id="1.20.1250.20">
    <property type="entry name" value="MFS general substrate transporter like domains"/>
    <property type="match status" value="1"/>
</dbReference>
<evidence type="ECO:0000256" key="6">
    <source>
        <dbReference type="SAM" id="MobiDB-lite"/>
    </source>
</evidence>
<evidence type="ECO:0000313" key="9">
    <source>
        <dbReference type="EMBL" id="CAK8678899.1"/>
    </source>
</evidence>
<feature type="region of interest" description="Disordered" evidence="6">
    <location>
        <begin position="602"/>
        <end position="631"/>
    </location>
</feature>
<reference evidence="9 10" key="1">
    <citation type="submission" date="2024-02" db="EMBL/GenBank/DDBJ databases">
        <authorList>
            <person name="Daric V."/>
            <person name="Darras S."/>
        </authorList>
    </citation>
    <scope>NUCLEOTIDE SEQUENCE [LARGE SCALE GENOMIC DNA]</scope>
</reference>
<dbReference type="InterPro" id="IPR005829">
    <property type="entry name" value="Sugar_transporter_CS"/>
</dbReference>
<evidence type="ECO:0000256" key="7">
    <source>
        <dbReference type="SAM" id="Phobius"/>
    </source>
</evidence>
<name>A0ABP0FGT5_CLALP</name>
<sequence length="652" mass="72523">MSEYRHKGITFTLVVSVLAAALSTFQAGYNMAVVSLTPNAQIIQGQFLNHTTNCTRADGHQITTNPEKGIFSVLGSNTTQSFNQTCVYDHCKVTFLWLLTVSIYPIGGMIGSTLIGFCIRKLGRRGTLISMNPFSIVGAIMIYKSTTLTTIIVARLIQGIFAGLATGVVSLYIGEISPKEIRGAMITVSQLSVALGLLTAQIFGFWQDYLCTSVGWRSLLAFTVFPSALQLLVLPLVPDSPRALYINHGWRNGAERALKKFRGTNEIEKELEEMGREMESERENSQLLTNSQLYESQDNTTDVNQEISERELRRKLELRKHLKIVALTEILQQLCGIYAILFFVKTLVPENGNLEDFIEQRRKTGVIVCSVNVFTSSLSIFLMETVGRRRLLLVGYGFAGICCIPLGVAILVRCESLGLASMIGYIVGFAIGPGPATWAIPVEFFRQSTRSAASTIGHLLNWTAMTFIFWVFSGIEIGFEQTELRIALGTAVFFFMIICFMACAFVQDVPETKNKSFREIHEHHEPEEVPETQLSRDEDRQQLIQPSHDGELSDTEQQDEHHTQPKGVYDPKLATRGPQEDISEPMEIDLRQASLCSAVEHNPKGIQPTASSFDEASCSNQNSASSDRSRQDLSLIDSSLGTSMFRDRIDNF</sequence>
<organism evidence="9 10">
    <name type="scientific">Clavelina lepadiformis</name>
    <name type="common">Light-bulb sea squirt</name>
    <name type="synonym">Ascidia lepadiformis</name>
    <dbReference type="NCBI Taxonomy" id="159417"/>
    <lineage>
        <taxon>Eukaryota</taxon>
        <taxon>Metazoa</taxon>
        <taxon>Chordata</taxon>
        <taxon>Tunicata</taxon>
        <taxon>Ascidiacea</taxon>
        <taxon>Aplousobranchia</taxon>
        <taxon>Clavelinidae</taxon>
        <taxon>Clavelina</taxon>
    </lineage>
</organism>
<dbReference type="EMBL" id="CAWYQH010000057">
    <property type="protein sequence ID" value="CAK8678899.1"/>
    <property type="molecule type" value="Genomic_DNA"/>
</dbReference>
<evidence type="ECO:0000313" key="10">
    <source>
        <dbReference type="Proteomes" id="UP001642483"/>
    </source>
</evidence>
<keyword evidence="2 7" id="KW-0812">Transmembrane</keyword>
<proteinExistence type="predicted"/>
<feature type="transmembrane region" description="Helical" evidence="7">
    <location>
        <begin position="484"/>
        <end position="506"/>
    </location>
</feature>
<dbReference type="PRINTS" id="PR00171">
    <property type="entry name" value="SUGRTRNSPORT"/>
</dbReference>
<dbReference type="PROSITE" id="PS00217">
    <property type="entry name" value="SUGAR_TRANSPORT_2"/>
    <property type="match status" value="1"/>
</dbReference>
<dbReference type="InterPro" id="IPR036259">
    <property type="entry name" value="MFS_trans_sf"/>
</dbReference>
<dbReference type="Pfam" id="PF00083">
    <property type="entry name" value="Sugar_tr"/>
    <property type="match status" value="1"/>
</dbReference>
<feature type="transmembrane region" description="Helical" evidence="7">
    <location>
        <begin position="149"/>
        <end position="173"/>
    </location>
</feature>
<feature type="transmembrane region" description="Helical" evidence="7">
    <location>
        <begin position="452"/>
        <end position="472"/>
    </location>
</feature>
<keyword evidence="3 7" id="KW-1133">Transmembrane helix</keyword>
<dbReference type="InterPro" id="IPR003663">
    <property type="entry name" value="Sugar/inositol_transpt"/>
</dbReference>
<dbReference type="PROSITE" id="PS50850">
    <property type="entry name" value="MFS"/>
    <property type="match status" value="1"/>
</dbReference>
<feature type="region of interest" description="Disordered" evidence="6">
    <location>
        <begin position="548"/>
        <end position="579"/>
    </location>
</feature>
<feature type="transmembrane region" description="Helical" evidence="7">
    <location>
        <begin position="324"/>
        <end position="344"/>
    </location>
</feature>
<feature type="domain" description="Major facilitator superfamily (MFS) profile" evidence="8">
    <location>
        <begin position="16"/>
        <end position="514"/>
    </location>
</feature>
<dbReference type="InterPro" id="IPR020846">
    <property type="entry name" value="MFS_dom"/>
</dbReference>
<feature type="transmembrane region" description="Helical" evidence="7">
    <location>
        <begin position="185"/>
        <end position="206"/>
    </location>
</feature>
<evidence type="ECO:0000256" key="2">
    <source>
        <dbReference type="ARBA" id="ARBA00022692"/>
    </source>
</evidence>
<dbReference type="SUPFAM" id="SSF103473">
    <property type="entry name" value="MFS general substrate transporter"/>
    <property type="match status" value="1"/>
</dbReference>
<protein>
    <recommendedName>
        <fullName evidence="8">Major facilitator superfamily (MFS) profile domain-containing protein</fullName>
    </recommendedName>
</protein>
<evidence type="ECO:0000256" key="4">
    <source>
        <dbReference type="ARBA" id="ARBA00023136"/>
    </source>
</evidence>
<dbReference type="InterPro" id="IPR045263">
    <property type="entry name" value="GLUT"/>
</dbReference>
<evidence type="ECO:0000256" key="5">
    <source>
        <dbReference type="SAM" id="Coils"/>
    </source>
</evidence>
<keyword evidence="10" id="KW-1185">Reference proteome</keyword>
<feature type="compositionally biased region" description="Polar residues" evidence="6">
    <location>
        <begin position="608"/>
        <end position="626"/>
    </location>
</feature>
<evidence type="ECO:0000259" key="8">
    <source>
        <dbReference type="PROSITE" id="PS50850"/>
    </source>
</evidence>
<gene>
    <name evidence="9" type="ORF">CVLEPA_LOCUS9171</name>
</gene>
<feature type="transmembrane region" description="Helical" evidence="7">
    <location>
        <begin position="418"/>
        <end position="440"/>
    </location>
</feature>